<protein>
    <submittedName>
        <fullName evidence="1">HI0074 family nucleotidyltransferase substrate-binding subunit</fullName>
    </submittedName>
</protein>
<dbReference type="Proteomes" id="UP000824049">
    <property type="component" value="Unassembled WGS sequence"/>
</dbReference>
<name>A0A9D2J7X0_9FIRM</name>
<dbReference type="SUPFAM" id="SSF81593">
    <property type="entry name" value="Nucleotidyltransferase substrate binding subunit/domain"/>
    <property type="match status" value="1"/>
</dbReference>
<gene>
    <name evidence="1" type="ORF">H9968_07515</name>
</gene>
<organism evidence="1 2">
    <name type="scientific">Candidatus Anaerobutyricum stercoris</name>
    <dbReference type="NCBI Taxonomy" id="2838457"/>
    <lineage>
        <taxon>Bacteria</taxon>
        <taxon>Bacillati</taxon>
        <taxon>Bacillota</taxon>
        <taxon>Clostridia</taxon>
        <taxon>Lachnospirales</taxon>
        <taxon>Lachnospiraceae</taxon>
        <taxon>Anaerobutyricum</taxon>
    </lineage>
</organism>
<accession>A0A9D2J7X0</accession>
<dbReference type="InterPro" id="IPR010235">
    <property type="entry name" value="HepT"/>
</dbReference>
<proteinExistence type="predicted"/>
<evidence type="ECO:0000313" key="1">
    <source>
        <dbReference type="EMBL" id="HIZ39758.1"/>
    </source>
</evidence>
<sequence length="134" mass="15347">MKKFDNYISNLAVLCKAGEEDLSNEFIISGIIDKFFVQFELGWKVLKELLRYEGVEASAVGSHRVIIKEAYKVFSFVDEAVWLSMLRARNDMTHIYDGQAAGRLVQVILKEYIPAFAKLKKDIMEYYGGNIPEV</sequence>
<dbReference type="EMBL" id="DXBR01000066">
    <property type="protein sequence ID" value="HIZ39758.1"/>
    <property type="molecule type" value="Genomic_DNA"/>
</dbReference>
<dbReference type="Pfam" id="PF08780">
    <property type="entry name" value="NTase_sub_bind"/>
    <property type="match status" value="1"/>
</dbReference>
<reference evidence="1" key="2">
    <citation type="submission" date="2021-04" db="EMBL/GenBank/DDBJ databases">
        <authorList>
            <person name="Gilroy R."/>
        </authorList>
    </citation>
    <scope>NUCLEOTIDE SEQUENCE</scope>
    <source>
        <strain evidence="1">CHK179-28034</strain>
    </source>
</reference>
<dbReference type="NCBIfam" id="TIGR01987">
    <property type="entry name" value="HI0074"/>
    <property type="match status" value="1"/>
</dbReference>
<evidence type="ECO:0000313" key="2">
    <source>
        <dbReference type="Proteomes" id="UP000824049"/>
    </source>
</evidence>
<reference evidence="1" key="1">
    <citation type="journal article" date="2021" name="PeerJ">
        <title>Extensive microbial diversity within the chicken gut microbiome revealed by metagenomics and culture.</title>
        <authorList>
            <person name="Gilroy R."/>
            <person name="Ravi A."/>
            <person name="Getino M."/>
            <person name="Pursley I."/>
            <person name="Horton D.L."/>
            <person name="Alikhan N.F."/>
            <person name="Baker D."/>
            <person name="Gharbi K."/>
            <person name="Hall N."/>
            <person name="Watson M."/>
            <person name="Adriaenssens E.M."/>
            <person name="Foster-Nyarko E."/>
            <person name="Jarju S."/>
            <person name="Secka A."/>
            <person name="Antonio M."/>
            <person name="Oren A."/>
            <person name="Chaudhuri R.R."/>
            <person name="La Ragione R."/>
            <person name="Hildebrand F."/>
            <person name="Pallen M.J."/>
        </authorList>
    </citation>
    <scope>NUCLEOTIDE SEQUENCE</scope>
    <source>
        <strain evidence="1">CHK179-28034</strain>
    </source>
</reference>
<comment type="caution">
    <text evidence="1">The sequence shown here is derived from an EMBL/GenBank/DDBJ whole genome shotgun (WGS) entry which is preliminary data.</text>
</comment>
<dbReference type="Gene3D" id="1.20.120.330">
    <property type="entry name" value="Nucleotidyltransferases domain 2"/>
    <property type="match status" value="1"/>
</dbReference>
<dbReference type="AlphaFoldDB" id="A0A9D2J7X0"/>